<dbReference type="STRING" id="1391627.SAMN05216464_11368"/>
<proteinExistence type="predicted"/>
<name>A0A1G7IKH4_9SPHI</name>
<gene>
    <name evidence="2" type="ORF">SAMN05216464_11368</name>
</gene>
<accession>A0A1G7IKH4</accession>
<evidence type="ECO:0000313" key="3">
    <source>
        <dbReference type="Proteomes" id="UP000199072"/>
    </source>
</evidence>
<keyword evidence="3" id="KW-1185">Reference proteome</keyword>
<evidence type="ECO:0000313" key="2">
    <source>
        <dbReference type="EMBL" id="SDF13250.1"/>
    </source>
</evidence>
<protein>
    <submittedName>
        <fullName evidence="2">Relaxase/Mobilisation nuclease domain-containing protein</fullName>
    </submittedName>
</protein>
<organism evidence="2 3">
    <name type="scientific">Mucilaginibacter pineti</name>
    <dbReference type="NCBI Taxonomy" id="1391627"/>
    <lineage>
        <taxon>Bacteria</taxon>
        <taxon>Pseudomonadati</taxon>
        <taxon>Bacteroidota</taxon>
        <taxon>Sphingobacteriia</taxon>
        <taxon>Sphingobacteriales</taxon>
        <taxon>Sphingobacteriaceae</taxon>
        <taxon>Mucilaginibacter</taxon>
    </lineage>
</organism>
<dbReference type="Pfam" id="PF03432">
    <property type="entry name" value="Relaxase"/>
    <property type="match status" value="1"/>
</dbReference>
<dbReference type="OrthoDB" id="915634at2"/>
<dbReference type="RefSeq" id="WP_091153167.1">
    <property type="nucleotide sequence ID" value="NZ_FNAI01000013.1"/>
</dbReference>
<feature type="domain" description="MobA/VirD2-like nuclease" evidence="1">
    <location>
        <begin position="45"/>
        <end position="150"/>
    </location>
</feature>
<reference evidence="2 3" key="1">
    <citation type="submission" date="2016-10" db="EMBL/GenBank/DDBJ databases">
        <authorList>
            <person name="de Groot N.N."/>
        </authorList>
    </citation>
    <scope>NUCLEOTIDE SEQUENCE [LARGE SCALE GENOMIC DNA]</scope>
    <source>
        <strain evidence="2 3">47C3B</strain>
    </source>
</reference>
<dbReference type="EMBL" id="FNAI01000013">
    <property type="protein sequence ID" value="SDF13250.1"/>
    <property type="molecule type" value="Genomic_DNA"/>
</dbReference>
<dbReference type="InterPro" id="IPR005094">
    <property type="entry name" value="Endonuclease_MobA/VirD2"/>
</dbReference>
<sequence length="418" mass="47412">MVAVIHSSSSLRNILNYNEQKVKAGVAICIDAAFYPKDPADLTFQQKLLRLEKLTELNQQTTVNSVHISLNFDPAEKLSADQLREIAGVYMDKLGFDGQPYLLYEHLDSGHPHVHLVTTNIRADGKRIALHNLGKDFSDPARKFTELRFGLVRAEDSKLLRAYKLKPVNAQKVQYGKAETKRAISNVLQSVIPQYKYASLPELNAVLRLYNIAADRGDENSRVFQHQGLLYRLLDEQGKRVGVPIKASLFFSKPTLKVLEERFVQNSGRKEPHKARIKNTIDLCLLYGQRSLPAFTGALKKEGIDTIIRENSEGIIYGITYVDHRTQCVFNGSALGKPYSAKVIQERCGLTPAYTGKSEKTKLEPDIRRAGDETTGNAFQHIRDFAEALLLPDSQPERMDWELKRKRKKRKRQKIQPD</sequence>
<evidence type="ECO:0000259" key="1">
    <source>
        <dbReference type="Pfam" id="PF03432"/>
    </source>
</evidence>
<dbReference type="AlphaFoldDB" id="A0A1G7IKH4"/>
<dbReference type="Proteomes" id="UP000199072">
    <property type="component" value="Unassembled WGS sequence"/>
</dbReference>